<feature type="compositionally biased region" description="Basic and acidic residues" evidence="1">
    <location>
        <begin position="48"/>
        <end position="59"/>
    </location>
</feature>
<feature type="compositionally biased region" description="Acidic residues" evidence="1">
    <location>
        <begin position="385"/>
        <end position="395"/>
    </location>
</feature>
<dbReference type="PANTHER" id="PTHR46872:SF5">
    <property type="entry name" value="MYB-LIKE DOMAIN-CONTAINING PROTEIN"/>
    <property type="match status" value="1"/>
</dbReference>
<gene>
    <name evidence="2" type="ORF">DH2020_012127</name>
</gene>
<dbReference type="Proteomes" id="UP001318860">
    <property type="component" value="Unassembled WGS sequence"/>
</dbReference>
<protein>
    <recommendedName>
        <fullName evidence="4">AT-rich interactive domain-containing protein</fullName>
    </recommendedName>
</protein>
<dbReference type="EMBL" id="JABTTQ020000005">
    <property type="protein sequence ID" value="KAK6157879.1"/>
    <property type="molecule type" value="Genomic_DNA"/>
</dbReference>
<dbReference type="PANTHER" id="PTHR46872">
    <property type="entry name" value="DNA BINDING PROTEIN"/>
    <property type="match status" value="1"/>
</dbReference>
<name>A0ABR0XF99_REHGL</name>
<dbReference type="InterPro" id="IPR001005">
    <property type="entry name" value="SANT/Myb"/>
</dbReference>
<evidence type="ECO:0000313" key="3">
    <source>
        <dbReference type="Proteomes" id="UP001318860"/>
    </source>
</evidence>
<comment type="caution">
    <text evidence="2">The sequence shown here is derived from an EMBL/GenBank/DDBJ whole genome shotgun (WGS) entry which is preliminary data.</text>
</comment>
<proteinExistence type="predicted"/>
<accession>A0ABR0XF99</accession>
<organism evidence="2 3">
    <name type="scientific">Rehmannia glutinosa</name>
    <name type="common">Chinese foxglove</name>
    <dbReference type="NCBI Taxonomy" id="99300"/>
    <lineage>
        <taxon>Eukaryota</taxon>
        <taxon>Viridiplantae</taxon>
        <taxon>Streptophyta</taxon>
        <taxon>Embryophyta</taxon>
        <taxon>Tracheophyta</taxon>
        <taxon>Spermatophyta</taxon>
        <taxon>Magnoliopsida</taxon>
        <taxon>eudicotyledons</taxon>
        <taxon>Gunneridae</taxon>
        <taxon>Pentapetalae</taxon>
        <taxon>asterids</taxon>
        <taxon>lamiids</taxon>
        <taxon>Lamiales</taxon>
        <taxon>Orobanchaceae</taxon>
        <taxon>Rehmannieae</taxon>
        <taxon>Rehmannia</taxon>
    </lineage>
</organism>
<feature type="region of interest" description="Disordered" evidence="1">
    <location>
        <begin position="1"/>
        <end position="59"/>
    </location>
</feature>
<evidence type="ECO:0000256" key="1">
    <source>
        <dbReference type="SAM" id="MobiDB-lite"/>
    </source>
</evidence>
<feature type="region of interest" description="Disordered" evidence="1">
    <location>
        <begin position="384"/>
        <end position="437"/>
    </location>
</feature>
<reference evidence="2 3" key="1">
    <citation type="journal article" date="2021" name="Comput. Struct. Biotechnol. J.">
        <title>De novo genome assembly of the potent medicinal plant Rehmannia glutinosa using nanopore technology.</title>
        <authorList>
            <person name="Ma L."/>
            <person name="Dong C."/>
            <person name="Song C."/>
            <person name="Wang X."/>
            <person name="Zheng X."/>
            <person name="Niu Y."/>
            <person name="Chen S."/>
            <person name="Feng W."/>
        </authorList>
    </citation>
    <scope>NUCLEOTIDE SEQUENCE [LARGE SCALE GENOMIC DNA]</scope>
    <source>
        <strain evidence="2">DH-2019</strain>
    </source>
</reference>
<feature type="compositionally biased region" description="Basic and acidic residues" evidence="1">
    <location>
        <begin position="421"/>
        <end position="437"/>
    </location>
</feature>
<dbReference type="CDD" id="cd00167">
    <property type="entry name" value="SANT"/>
    <property type="match status" value="1"/>
</dbReference>
<feature type="region of interest" description="Disordered" evidence="1">
    <location>
        <begin position="349"/>
        <end position="371"/>
    </location>
</feature>
<keyword evidence="3" id="KW-1185">Reference proteome</keyword>
<feature type="compositionally biased region" description="Basic and acidic residues" evidence="1">
    <location>
        <begin position="353"/>
        <end position="367"/>
    </location>
</feature>
<evidence type="ECO:0008006" key="4">
    <source>
        <dbReference type="Google" id="ProtNLM"/>
    </source>
</evidence>
<sequence>MGVKRPLGEENIPELSFKQPKQPDDNSKSLLFMTQDVTSQTAVPRIDSPGEAKSNDCKPCDGMLENGNTHGASIAGNELEASQMGTGDREENISELSCKQQQLLDDDDKRLEVTLPLSFVTTSSHEEEAGNEDASFLHLFPGYTDVGIPPWQPREQLENPFIYMLNHFPRKEVPVGPDHQCEVPTWDPSAVGKYFSVSNNFSGSDWKENLRGTCIIPRPGVYHSSIDQFMVGRGRTDCSCPDVGSVRCVQQHVKEAREFLRVDIGEWLFKELGFYNMGEEVALNWTFEDERLFYEVVFANPAYSGRNFWKFLGFAFPNRTKEELVSYYFNVFMLRRRAVQNRSFPLHIDSDDDKEHKGDDRPNRSFNDDDDRLVRPHGYCCMIGDGDEDEDDDSSLGDQGFDSGWVDDYGFRPGNVSGEEGNDRIPRGTRDDKFFDK</sequence>
<evidence type="ECO:0000313" key="2">
    <source>
        <dbReference type="EMBL" id="KAK6157879.1"/>
    </source>
</evidence>